<feature type="transmembrane region" description="Helical" evidence="1">
    <location>
        <begin position="114"/>
        <end position="137"/>
    </location>
</feature>
<dbReference type="Pfam" id="PF02517">
    <property type="entry name" value="Rce1-like"/>
    <property type="match status" value="1"/>
</dbReference>
<dbReference type="Proteomes" id="UP000275256">
    <property type="component" value="Unassembled WGS sequence"/>
</dbReference>
<gene>
    <name evidence="3" type="ORF">EAX62_15120</name>
</gene>
<feature type="transmembrane region" description="Helical" evidence="1">
    <location>
        <begin position="67"/>
        <end position="93"/>
    </location>
</feature>
<dbReference type="InterPro" id="IPR003675">
    <property type="entry name" value="Rce1/LyrA-like_dom"/>
</dbReference>
<feature type="transmembrane region" description="Helical" evidence="1">
    <location>
        <begin position="273"/>
        <end position="291"/>
    </location>
</feature>
<keyword evidence="4" id="KW-1185">Reference proteome</keyword>
<name>A0A3M0G681_9ACTN</name>
<dbReference type="AlphaFoldDB" id="A0A3M0G681"/>
<feature type="transmembrane region" description="Helical" evidence="1">
    <location>
        <begin position="149"/>
        <end position="170"/>
    </location>
</feature>
<comment type="caution">
    <text evidence="3">The sequence shown here is derived from an EMBL/GenBank/DDBJ whole genome shotgun (WGS) entry which is preliminary data.</text>
</comment>
<feature type="transmembrane region" description="Helical" evidence="1">
    <location>
        <begin position="182"/>
        <end position="209"/>
    </location>
</feature>
<feature type="transmembrane region" description="Helical" evidence="1">
    <location>
        <begin position="215"/>
        <end position="232"/>
    </location>
</feature>
<sequence length="307" mass="31318">MPSGLPTGPSTYPMFWRTPASTVGGRIQGIFVALVGLLVATLASGALTSVAYILVVDPLAAWLGDTTAGVVLVSLAASALAFAPLVPMAYLAAMILRQEGRWLHSVAGRVRWGWALQCLAVGLVAALAWMGIGAIAGSPFLTSSGTLDWWLFPVVLILLLVTATGGEYMLRGVLNRGVASLVSGPGVGAVLGAVVSSFVNVLMSSVVFIYTGDGWGAAAVLVLGLLLAFIVWQTGGLEAAVAMSMASGLISYAPLFGPGLQDVAGLSLGLPPAVVRLAPMIVIAGIITLMARAQGVQRTASPDAITH</sequence>
<proteinExistence type="predicted"/>
<accession>A0A3M0G681</accession>
<dbReference type="GO" id="GO:0080120">
    <property type="term" value="P:CAAX-box protein maturation"/>
    <property type="evidence" value="ECO:0007669"/>
    <property type="project" value="UniProtKB-ARBA"/>
</dbReference>
<keyword evidence="1" id="KW-0812">Transmembrane</keyword>
<feature type="transmembrane region" description="Helical" evidence="1">
    <location>
        <begin position="239"/>
        <end position="261"/>
    </location>
</feature>
<feature type="domain" description="CAAX prenyl protease 2/Lysostaphin resistance protein A-like" evidence="2">
    <location>
        <begin position="149"/>
        <end position="243"/>
    </location>
</feature>
<evidence type="ECO:0000313" key="3">
    <source>
        <dbReference type="EMBL" id="RMB57792.1"/>
    </source>
</evidence>
<dbReference type="GO" id="GO:0004175">
    <property type="term" value="F:endopeptidase activity"/>
    <property type="evidence" value="ECO:0007669"/>
    <property type="project" value="UniProtKB-ARBA"/>
</dbReference>
<protein>
    <recommendedName>
        <fullName evidence="2">CAAX prenyl protease 2/Lysostaphin resistance protein A-like domain-containing protein</fullName>
    </recommendedName>
</protein>
<feature type="transmembrane region" description="Helical" evidence="1">
    <location>
        <begin position="30"/>
        <end position="55"/>
    </location>
</feature>
<keyword evidence="1" id="KW-1133">Transmembrane helix</keyword>
<organism evidence="3 4">
    <name type="scientific">Tessaracoccus antarcticus</name>
    <dbReference type="NCBI Taxonomy" id="2479848"/>
    <lineage>
        <taxon>Bacteria</taxon>
        <taxon>Bacillati</taxon>
        <taxon>Actinomycetota</taxon>
        <taxon>Actinomycetes</taxon>
        <taxon>Propionibacteriales</taxon>
        <taxon>Propionibacteriaceae</taxon>
        <taxon>Tessaracoccus</taxon>
    </lineage>
</organism>
<reference evidence="3 4" key="1">
    <citation type="submission" date="2018-10" db="EMBL/GenBank/DDBJ databases">
        <title>Tessaracoccus antarcticuss sp. nov., isolated from sediment.</title>
        <authorList>
            <person name="Zhou L.Y."/>
            <person name="Du Z.J."/>
        </authorList>
    </citation>
    <scope>NUCLEOTIDE SEQUENCE [LARGE SCALE GENOMIC DNA]</scope>
    <source>
        <strain evidence="3 4">JDX10</strain>
    </source>
</reference>
<evidence type="ECO:0000259" key="2">
    <source>
        <dbReference type="Pfam" id="PF02517"/>
    </source>
</evidence>
<evidence type="ECO:0000313" key="4">
    <source>
        <dbReference type="Proteomes" id="UP000275256"/>
    </source>
</evidence>
<keyword evidence="1" id="KW-0472">Membrane</keyword>
<dbReference type="EMBL" id="REFW01000005">
    <property type="protein sequence ID" value="RMB57792.1"/>
    <property type="molecule type" value="Genomic_DNA"/>
</dbReference>
<evidence type="ECO:0000256" key="1">
    <source>
        <dbReference type="SAM" id="Phobius"/>
    </source>
</evidence>